<comment type="caution">
    <text evidence="2">The sequence shown here is derived from an EMBL/GenBank/DDBJ whole genome shotgun (WGS) entry which is preliminary data.</text>
</comment>
<evidence type="ECO:0000313" key="3">
    <source>
        <dbReference type="Proteomes" id="UP000283569"/>
    </source>
</evidence>
<dbReference type="Proteomes" id="UP000283569">
    <property type="component" value="Unassembled WGS sequence"/>
</dbReference>
<feature type="compositionally biased region" description="Low complexity" evidence="1">
    <location>
        <begin position="1"/>
        <end position="21"/>
    </location>
</feature>
<accession>A0A420TAD2</accession>
<sequence length="260" mass="29891">MASSSWSSTSTTPSRSSSRSALRPEPEPRPAPQSPYNGTSSEIQPLTYDCDYPDWCRKVKGKLRERNTVEYIEYGEGSRIPETKKEKAARAELIKKETKYLWKLLSPKVSANVSLFPSTTTTRQLWHAIRKEMMGMSIAEQYAMLGIFQKLSDTAYISAEEFLYAMDDRWEHLERHFTVHLDPSHRFVTAVLGIQKHYLARFPGFQKSLANGEITTYEELKNYILTEAETDCSIFDTASDSEDLKPKSRRSSNKHKIKSW</sequence>
<dbReference type="EMBL" id="MRDB01000023">
    <property type="protein sequence ID" value="RKL38429.1"/>
    <property type="molecule type" value="Genomic_DNA"/>
</dbReference>
<name>A0A420TAD2_GIBIN</name>
<organism evidence="2 3">
    <name type="scientific">Gibberella intermedia</name>
    <name type="common">Bulb rot disease fungus</name>
    <name type="synonym">Fusarium proliferatum</name>
    <dbReference type="NCBI Taxonomy" id="948311"/>
    <lineage>
        <taxon>Eukaryota</taxon>
        <taxon>Fungi</taxon>
        <taxon>Dikarya</taxon>
        <taxon>Ascomycota</taxon>
        <taxon>Pezizomycotina</taxon>
        <taxon>Sordariomycetes</taxon>
        <taxon>Hypocreomycetidae</taxon>
        <taxon>Hypocreales</taxon>
        <taxon>Nectriaceae</taxon>
        <taxon>Fusarium</taxon>
        <taxon>Fusarium fujikuroi species complex</taxon>
    </lineage>
</organism>
<proteinExistence type="predicted"/>
<dbReference type="AlphaFoldDB" id="A0A420TAD2"/>
<gene>
    <name evidence="2" type="ORF">BFJ72_g7240</name>
</gene>
<feature type="region of interest" description="Disordered" evidence="1">
    <location>
        <begin position="1"/>
        <end position="45"/>
    </location>
</feature>
<reference evidence="2 3" key="1">
    <citation type="journal article" date="2018" name="Sci. Rep.">
        <title>Characterisation of pathogen-specific regions and novel effector candidates in Fusarium oxysporum f. sp. cepae.</title>
        <authorList>
            <person name="Armitage A.D."/>
            <person name="Taylor A."/>
            <person name="Sobczyk M.K."/>
            <person name="Baxter L."/>
            <person name="Greenfield B.P."/>
            <person name="Bates H.J."/>
            <person name="Wilson F."/>
            <person name="Jackson A.C."/>
            <person name="Ott S."/>
            <person name="Harrison R.J."/>
            <person name="Clarkson J.P."/>
        </authorList>
    </citation>
    <scope>NUCLEOTIDE SEQUENCE [LARGE SCALE GENOMIC DNA]</scope>
    <source>
        <strain evidence="2 3">Fp_A8</strain>
    </source>
</reference>
<protein>
    <submittedName>
        <fullName evidence="2">Uncharacterized protein</fullName>
    </submittedName>
</protein>
<feature type="region of interest" description="Disordered" evidence="1">
    <location>
        <begin position="238"/>
        <end position="260"/>
    </location>
</feature>
<feature type="compositionally biased region" description="Basic residues" evidence="1">
    <location>
        <begin position="247"/>
        <end position="260"/>
    </location>
</feature>
<evidence type="ECO:0000256" key="1">
    <source>
        <dbReference type="SAM" id="MobiDB-lite"/>
    </source>
</evidence>
<evidence type="ECO:0000313" key="2">
    <source>
        <dbReference type="EMBL" id="RKL38429.1"/>
    </source>
</evidence>